<dbReference type="EMBL" id="ABVL01000003">
    <property type="protein sequence ID" value="EDY20851.1"/>
    <property type="molecule type" value="Genomic_DNA"/>
</dbReference>
<dbReference type="Pfam" id="PF00512">
    <property type="entry name" value="HisKA"/>
    <property type="match status" value="1"/>
</dbReference>
<dbReference type="InterPro" id="IPR005467">
    <property type="entry name" value="His_kinase_dom"/>
</dbReference>
<dbReference type="InterPro" id="IPR036890">
    <property type="entry name" value="HATPase_C_sf"/>
</dbReference>
<dbReference type="Gene3D" id="2.130.10.10">
    <property type="entry name" value="YVTN repeat-like/Quinoprotein amine dehydrogenase"/>
    <property type="match status" value="2"/>
</dbReference>
<dbReference type="InterPro" id="IPR004358">
    <property type="entry name" value="Sig_transdc_His_kin-like_C"/>
</dbReference>
<keyword evidence="4" id="KW-1133">Transmembrane helix</keyword>
<dbReference type="InterPro" id="IPR011110">
    <property type="entry name" value="Reg_prop"/>
</dbReference>
<dbReference type="Gene3D" id="2.60.40.10">
    <property type="entry name" value="Immunoglobulins"/>
    <property type="match status" value="1"/>
</dbReference>
<dbReference type="eggNOG" id="COG3292">
    <property type="taxonomic scope" value="Bacteria"/>
</dbReference>
<feature type="domain" description="Histidine kinase" evidence="5">
    <location>
        <begin position="810"/>
        <end position="1026"/>
    </location>
</feature>
<evidence type="ECO:0000256" key="4">
    <source>
        <dbReference type="SAM" id="Phobius"/>
    </source>
</evidence>
<evidence type="ECO:0000256" key="3">
    <source>
        <dbReference type="ARBA" id="ARBA00022553"/>
    </source>
</evidence>
<dbReference type="Proteomes" id="UP000005824">
    <property type="component" value="Unassembled WGS sequence"/>
</dbReference>
<dbReference type="AlphaFoldDB" id="B4CX53"/>
<feature type="transmembrane region" description="Helical" evidence="4">
    <location>
        <begin position="752"/>
        <end position="772"/>
    </location>
</feature>
<dbReference type="SMART" id="SM00388">
    <property type="entry name" value="HisKA"/>
    <property type="match status" value="1"/>
</dbReference>
<dbReference type="SMART" id="SM00387">
    <property type="entry name" value="HATPase_c"/>
    <property type="match status" value="1"/>
</dbReference>
<dbReference type="Gene3D" id="3.30.565.10">
    <property type="entry name" value="Histidine kinase-like ATPase, C-terminal domain"/>
    <property type="match status" value="1"/>
</dbReference>
<dbReference type="PANTHER" id="PTHR43547">
    <property type="entry name" value="TWO-COMPONENT HISTIDINE KINASE"/>
    <property type="match status" value="1"/>
</dbReference>
<dbReference type="SUPFAM" id="SSF63829">
    <property type="entry name" value="Calcium-dependent phosphotriesterase"/>
    <property type="match status" value="3"/>
</dbReference>
<dbReference type="Pfam" id="PF07495">
    <property type="entry name" value="Y_Y_Y"/>
    <property type="match status" value="1"/>
</dbReference>
<gene>
    <name evidence="6" type="ORF">CfE428DRAFT_1144</name>
</gene>
<dbReference type="InterPro" id="IPR015943">
    <property type="entry name" value="WD40/YVTN_repeat-like_dom_sf"/>
</dbReference>
<accession>B4CX53</accession>
<dbReference type="SUPFAM" id="SSF47384">
    <property type="entry name" value="Homodimeric domain of signal transducing histidine kinase"/>
    <property type="match status" value="1"/>
</dbReference>
<dbReference type="SUPFAM" id="SSF55874">
    <property type="entry name" value="ATPase domain of HSP90 chaperone/DNA topoisomerase II/histidine kinase"/>
    <property type="match status" value="1"/>
</dbReference>
<comment type="catalytic activity">
    <reaction evidence="1">
        <text>ATP + protein L-histidine = ADP + protein N-phospho-L-histidine.</text>
        <dbReference type="EC" id="2.7.13.3"/>
    </reaction>
</comment>
<dbReference type="InParanoid" id="B4CX53"/>
<dbReference type="InterPro" id="IPR003594">
    <property type="entry name" value="HATPase_dom"/>
</dbReference>
<keyword evidence="7" id="KW-1185">Reference proteome</keyword>
<sequence precursor="true">MKQVFIIGFLAVIAFLATGSWAGAEVTPALRSEWVTQSWQTEDGLPQNTVNAILQTRDGFLWVGTSAGLARFDGVRFRKFGLTDGLRSVRISTLAEDKQGGLWIGTTGGGVSRRMGGRFDSFGSTEGFPSNADVVSMTSDRDGSIWIGTSEGLVKWHDGVFTVIGEAQGLPHEQIRALTQDSNGSLWVSVLPGGVFRSEGGHFTLVKGSGVFPDYLYSLATGVDGVVWGGAGNGLLWRWQGGEWKRFDRTNGLPLASFMSLAVDSAGTLWICADDHGLYRSRAEQFEPVAGKGELSDPFAGVVAADCEGCIWVGTRNGGLNRLSRRELYYWGANAGWDQAPVMSIAQDGAGALWIGAGSKGIYHLEGGQFSRLQDSGVSAQTHRTYCTASAPDGSIWAAGESCLYHFQSGQPTRAFLDSPIRGEAIRALCADKTTLWMGTYYSTLLKCDGTTVQVAAPRGSFGGDITSIVSEEADTIWIGSAGGLHRWRQGHIVRTWGTQDGLLTANVLALLRDPDGTMWIGTRGGGLARLKDGRIFNVTSQQGLVDDVISQIVADDMDHLWLGCNRGLMRLERKEIDALASGKLSELHPLCFGRNEGMVKEQCTGGHSPTVCKTKDGRLLFPTVTGIAEIDPAQLQNRKPVSPQASIDGVQIDGQDRAPGAALVVPPGYHRLDLHFTAPVLGDGNWGQFRYRLDGLDRDWITDDRDRLASYDGLRPGHYVFRVEASGNGGKWSEPGVALALTVQPFLVQRLGFQVTVVALFIFIGAALVWWSMHRRHLRQIAEIERARLQDAELARVGRVSLLGELSASLAHELSQPLAAILSNAQAALRFLEDEPADVAETRACLRDIAASDQRASEIIRHMRSMMKKGEAQLEPRDINLDIEGVLALLHSDLVTRQVVVTTELQPDLPSVRGDHIQLQQVLLNLIVNSGDAMRSADPEARSIVVSTRRDGAGLVRVSVADSGPGIEPDKLERIFDPFYSTKSNGLGMGLSICRAIIKAHGGHLWAESELGRGATFHFTLLIGSEHPVSEESRSIAEN</sequence>
<dbReference type="EC" id="2.7.13.3" evidence="2"/>
<proteinExistence type="predicted"/>
<organism evidence="6 7">
    <name type="scientific">Chthoniobacter flavus Ellin428</name>
    <dbReference type="NCBI Taxonomy" id="497964"/>
    <lineage>
        <taxon>Bacteria</taxon>
        <taxon>Pseudomonadati</taxon>
        <taxon>Verrucomicrobiota</taxon>
        <taxon>Spartobacteria</taxon>
        <taxon>Chthoniobacterales</taxon>
        <taxon>Chthoniobacteraceae</taxon>
        <taxon>Chthoniobacter</taxon>
    </lineage>
</organism>
<name>B4CX53_9BACT</name>
<keyword evidence="4" id="KW-0812">Transmembrane</keyword>
<evidence type="ECO:0000259" key="5">
    <source>
        <dbReference type="PROSITE" id="PS50109"/>
    </source>
</evidence>
<evidence type="ECO:0000313" key="6">
    <source>
        <dbReference type="EMBL" id="EDY20851.1"/>
    </source>
</evidence>
<dbReference type="Gene3D" id="1.10.287.130">
    <property type="match status" value="1"/>
</dbReference>
<dbReference type="InterPro" id="IPR003661">
    <property type="entry name" value="HisK_dim/P_dom"/>
</dbReference>
<comment type="caution">
    <text evidence="6">The sequence shown here is derived from an EMBL/GenBank/DDBJ whole genome shotgun (WGS) entry which is preliminary data.</text>
</comment>
<dbReference type="InterPro" id="IPR011123">
    <property type="entry name" value="Y_Y_Y"/>
</dbReference>
<keyword evidence="4" id="KW-0472">Membrane</keyword>
<dbReference type="PANTHER" id="PTHR43547:SF2">
    <property type="entry name" value="HYBRID SIGNAL TRANSDUCTION HISTIDINE KINASE C"/>
    <property type="match status" value="1"/>
</dbReference>
<dbReference type="Pfam" id="PF07494">
    <property type="entry name" value="Reg_prop"/>
    <property type="match status" value="5"/>
</dbReference>
<dbReference type="InterPro" id="IPR013783">
    <property type="entry name" value="Ig-like_fold"/>
</dbReference>
<keyword evidence="6" id="KW-0418">Kinase</keyword>
<protein>
    <recommendedName>
        <fullName evidence="2">histidine kinase</fullName>
        <ecNumber evidence="2">2.7.13.3</ecNumber>
    </recommendedName>
</protein>
<dbReference type="GO" id="GO:0000155">
    <property type="term" value="F:phosphorelay sensor kinase activity"/>
    <property type="evidence" value="ECO:0007669"/>
    <property type="project" value="InterPro"/>
</dbReference>
<dbReference type="PROSITE" id="PS50109">
    <property type="entry name" value="HIS_KIN"/>
    <property type="match status" value="1"/>
</dbReference>
<dbReference type="InterPro" id="IPR036097">
    <property type="entry name" value="HisK_dim/P_sf"/>
</dbReference>
<dbReference type="CDD" id="cd00082">
    <property type="entry name" value="HisKA"/>
    <property type="match status" value="1"/>
</dbReference>
<keyword evidence="3" id="KW-0597">Phosphoprotein</keyword>
<reference evidence="6 7" key="1">
    <citation type="journal article" date="2011" name="J. Bacteriol.">
        <title>Genome sequence of Chthoniobacter flavus Ellin428, an aerobic heterotrophic soil bacterium.</title>
        <authorList>
            <person name="Kant R."/>
            <person name="van Passel M.W."/>
            <person name="Palva A."/>
            <person name="Lucas S."/>
            <person name="Lapidus A."/>
            <person name="Glavina Del Rio T."/>
            <person name="Dalin E."/>
            <person name="Tice H."/>
            <person name="Bruce D."/>
            <person name="Goodwin L."/>
            <person name="Pitluck S."/>
            <person name="Larimer F.W."/>
            <person name="Land M.L."/>
            <person name="Hauser L."/>
            <person name="Sangwan P."/>
            <person name="de Vos W.M."/>
            <person name="Janssen P.H."/>
            <person name="Smidt H."/>
        </authorList>
    </citation>
    <scope>NUCLEOTIDE SEQUENCE [LARGE SCALE GENOMIC DNA]</scope>
    <source>
        <strain evidence="6 7">Ellin428</strain>
    </source>
</reference>
<dbReference type="eggNOG" id="COG4191">
    <property type="taxonomic scope" value="Bacteria"/>
</dbReference>
<keyword evidence="6" id="KW-0808">Transferase</keyword>
<evidence type="ECO:0000256" key="1">
    <source>
        <dbReference type="ARBA" id="ARBA00000085"/>
    </source>
</evidence>
<dbReference type="RefSeq" id="WP_006978470.1">
    <property type="nucleotide sequence ID" value="NZ_ABVL01000003.1"/>
</dbReference>
<evidence type="ECO:0000256" key="2">
    <source>
        <dbReference type="ARBA" id="ARBA00012438"/>
    </source>
</evidence>
<evidence type="ECO:0000313" key="7">
    <source>
        <dbReference type="Proteomes" id="UP000005824"/>
    </source>
</evidence>
<dbReference type="PRINTS" id="PR00344">
    <property type="entry name" value="BCTRLSENSOR"/>
</dbReference>
<dbReference type="STRING" id="497964.CfE428DRAFT_1144"/>
<dbReference type="Pfam" id="PF02518">
    <property type="entry name" value="HATPase_c"/>
    <property type="match status" value="1"/>
</dbReference>